<name>A0A1M5ZYS6_9FLAO</name>
<accession>A0A1M5ZYS6</accession>
<dbReference type="NCBIfam" id="TIGR04183">
    <property type="entry name" value="Por_Secre_tail"/>
    <property type="match status" value="1"/>
</dbReference>
<dbReference type="InterPro" id="IPR026444">
    <property type="entry name" value="Secre_tail"/>
</dbReference>
<keyword evidence="5" id="KW-1185">Reference proteome</keyword>
<dbReference type="Gene3D" id="2.160.20.10">
    <property type="entry name" value="Single-stranded right-handed beta-helix, Pectin lyase-like"/>
    <property type="match status" value="5"/>
</dbReference>
<evidence type="ECO:0000313" key="5">
    <source>
        <dbReference type="Proteomes" id="UP000184172"/>
    </source>
</evidence>
<dbReference type="InterPro" id="IPR059226">
    <property type="entry name" value="Choice_anch_Q_dom"/>
</dbReference>
<evidence type="ECO:0000313" key="4">
    <source>
        <dbReference type="EMBL" id="SHI29425.1"/>
    </source>
</evidence>
<organism evidence="4 5">
    <name type="scientific">Aequorivita viscosa</name>
    <dbReference type="NCBI Taxonomy" id="797419"/>
    <lineage>
        <taxon>Bacteria</taxon>
        <taxon>Pseudomonadati</taxon>
        <taxon>Bacteroidota</taxon>
        <taxon>Flavobacteriia</taxon>
        <taxon>Flavobacteriales</taxon>
        <taxon>Flavobacteriaceae</taxon>
        <taxon>Aequorivita</taxon>
    </lineage>
</organism>
<feature type="chain" id="PRO_5009915527" description="Secretion system C-terminal sorting domain-containing protein" evidence="2">
    <location>
        <begin position="20"/>
        <end position="2883"/>
    </location>
</feature>
<evidence type="ECO:0000256" key="2">
    <source>
        <dbReference type="SAM" id="SignalP"/>
    </source>
</evidence>
<dbReference type="InterPro" id="IPR011050">
    <property type="entry name" value="Pectin_lyase_fold/virulence"/>
</dbReference>
<dbReference type="InterPro" id="IPR006626">
    <property type="entry name" value="PbH1"/>
</dbReference>
<dbReference type="RefSeq" id="WP_143036814.1">
    <property type="nucleotide sequence ID" value="NZ_FNNS01000002.1"/>
</dbReference>
<protein>
    <recommendedName>
        <fullName evidence="3">Secretion system C-terminal sorting domain-containing protein</fullName>
    </recommendedName>
</protein>
<feature type="domain" description="Secretion system C-terminal sorting" evidence="3">
    <location>
        <begin position="2806"/>
        <end position="2876"/>
    </location>
</feature>
<dbReference type="EMBL" id="FQYV01000001">
    <property type="protein sequence ID" value="SHI29425.1"/>
    <property type="molecule type" value="Genomic_DNA"/>
</dbReference>
<dbReference type="Pfam" id="PF18962">
    <property type="entry name" value="Por_Secre_tail"/>
    <property type="match status" value="1"/>
</dbReference>
<gene>
    <name evidence="4" type="ORF">SAMN04487908_1012</name>
</gene>
<sequence length="2883" mass="302659">MKKFTLVLVMLLSALYGHAQIVLQQDFEGAGPDIPTSWSETGLSTDDFWSVGDAVAASSDNLNIPTHTNFAYTNDDRCNCDKSADRLITPSMDVSGYNSLEMNFDYYFRDGMNPSFTIEASTDGGATWTELTSLNRDQTWHDNQSIDLSAYAGESDLKISFLFNDGGIWAYAAGIDNIVIQGVGAITPDANNILYVNKAATGNGSGDSWANALTDVQAAIDAATAGDKIFVKKGEYTLTASIFMKEGVKMYGSFAGTETSLAARDLSGFSNNAANATILKSNGGQRVISNVFTSGSLMTSASVLDGFVLTEGYDPFDGGGIYNSHASPTLSHLIISGNEAGQDGGGIYNTNSSSPALTNLTILGNTASRDGGGMANNNSSPVLTNVTIHGNSVPVFGGGGMYNANSSSPTLTNTLLLGNTGGIQGIYNNSSSTTITYSLVQGVPADATNQNLDGTTITTADVFTDVANGDYTLNDGAVVINAGDNTSYTNAGGDLTNDTDLAGNLRVFQNTIDIGAYEYQTLIITPDANNILYVDKSVSGSNGNGNSWANALPELADALVWAKENETAWSASIDSLQIYVAGGTYKPLYSPADNNFGNDAGRDNSFLMVNNVQLYGGFAGTESALSERDLSLTANKTILSGDVNDDDVVSGSGSTLSITNNTENNYHVVVSAGPVSAASLNGLTITGGNADDFDILTVNTITIVHSHGGGMYNYNSNPTLTNVTISGNNAEDNGGGIHNRNSSPNITNSIFRENVSGSFGAGMGNDESSPNITNTSIIGNKAGPYAGGIYNISSSPVLINTTVSGNYAFARDGIFNTNLSPIGSNPKIYNSIVWGSIYNAGSSTTEIKNSIIKGSSDVTNGNINATNLTDTAIFNDPPNADYSLNAFGPALNAGDNTLYIDAGGNLSTDKDLAGNARLFAGIPNPDVIDLGAYEYQGEPLTITPTAGILYVNKTATGNGSGNSWENAIPELADALVWAKENETEWSASIDSLQIYVAGGTYKPLYSPADNNFGNDAGRDNTFLMVNNVQLYGSFAGTEIDLSERDLSLTANETTLSGDFDEDDVISGSGETLSITNISENAYHVVVSSGEVSTARLDGFIISGGNANSSIDMIINTNSLSRKYGGGMSNRSSSPSVNNVSMSGNTATYGGGVSNYNSNSTYTNVILSGNFGNSDADSSGGGMFNTISSPSLDSVTFNGNISNYGGGMFNSGSFPNLTNVTLSDNFADNNGGGISNSYSSPILSNVTLSGNSAANGGGMYNISSSPTMTNVTLSDNLSSADGGGIYNYSSSPILSNVTISGNSADSNGGGMYNDGTSSPNMTNVTLSGNSANTDGGGIYNEYNSSPSLTNTILWGNTADNSGNGIVNGYQSTPTITYSLIQGIDNTSNNGLDGTDNSNAPRFVDADNSDYTLQITSPAINAGSNTAYTDTGGDLDSDVDVAGNTRLYDGTPATDIIDMGAYEFQGDPITPDANNILYVNKTATGNSSGDSWTNAIPELADALFWANNNKAEFETTPLQIWVAGGTYKPMYSPEDGNFGNDADRDNSFLMVNNVQLYGGFAGTETALSDRDLSLTANETILSGDVNGDDILISNSSTFYITNNTENNFHVVMTVNSVDSVSLNGFTITGGNADGTSTITVNNYGLYNNTGGGIFNHNATPLLINSVVTGNTADGGGGIYNANANTILTNVSFSKNIANFGGGMFNNNSNTALTNVIFDENKAINENSCADYNSEYSCNNYGNNCVWNFITDICEREEEIGGKGGGLYNTDSSPVLTNVTFSINQADVSGGGVYSENSSPGFYNNLILGNIADTSGSGIYNENSTPVIEYSLIQNLTDTSDGNIDATGILATDVFTDTANNDFTLKTGSIVVNAGNNTAYTNADGDLSNDIDLAGNPRVFQNTIDLGAYESQVVTITPDVNNIIYVDKSNTAGDGSGASWASALPELADALIWAKENETSWSTSIDSLQIYVAKGTYKPLYSPADDNFGNDAGRNNSFLMVNNVQIYGGFDPANNIVDLSDARILPTEEGIVSGSILSGEIGTPNDLTDNTYQVFISSGSVGTAILDGFSITRGYANVYTDFLINGNQVFQCSGAGVYNSVSSPEYKHILLFDNTCTESGGGMFSYQSSPSLQLVSIKNNQAKDGGGMANQFNSFPTLLNVSIQSNTASENGSGMYNVDQSSATLTNVSIVGNSATVNSEEVSGCVSDNSEVILNNSIIWDAISGDYIAQNSLIKDSNDTSNGNLDATGLVDSDVFTDPDNGDYSLKFISPAVNVGDNSLYTSADGDLVNDLDLAGNPRLFGTTIDMGAFEFQGESGYIWNDNTWTPANPQGNATAQDDIFVMNGTTNFTQALEVNSITVMTGATLNVEDVLTIHGDITNNGNLIFKSTATKNGELAQVSATSTISGVITVERYMKNKRSYRMVSSAVTTTSSIHDNWQEGATSNTDNPNTGFGTHITGSTTDQMNGFDGTITGNSSMFTVNVGTQQFEAIANTDMNTLTAGSPYLLFVRGDRGVDLGDNLASSETVLRAAGSLVTGINIQSFGTVIPGDFAMFGNPYQSAVDINSVFANATNVNPNMFYVYDPSLGDHGSYVTVSLPAGTNTANSDVNQYLQPGQGAQFATVGYGWSSVEFNEADKVPGNFTATSRPMAANDMLTVQLFTTENFNNGGPVHDSFGIVFAEENDNGITPADAIKPMNFYENLGVNNNGTYLSIEQRALPQAAEVYPMYTTGYTKSDYTLKVVVDGLEANSLYLNDHFTGISILLEAGENAYSFRVDANDALSIATDRFSIRTEQRLGVDDNSLLTGIRLFPNPLNGDTFYIHAPKLSGEQATVSVSDLAGRTISEHSLNCQANTVTVPMAENIASGVYLVTLKHGGVSSTFRLLKE</sequence>
<dbReference type="SMART" id="SM00710">
    <property type="entry name" value="PbH1"/>
    <property type="match status" value="14"/>
</dbReference>
<evidence type="ECO:0000256" key="1">
    <source>
        <dbReference type="ARBA" id="ARBA00022729"/>
    </source>
</evidence>
<proteinExistence type="predicted"/>
<dbReference type="SUPFAM" id="SSF51126">
    <property type="entry name" value="Pectin lyase-like"/>
    <property type="match status" value="6"/>
</dbReference>
<evidence type="ECO:0000259" key="3">
    <source>
        <dbReference type="Pfam" id="PF18962"/>
    </source>
</evidence>
<reference evidence="5" key="1">
    <citation type="submission" date="2016-11" db="EMBL/GenBank/DDBJ databases">
        <authorList>
            <person name="Varghese N."/>
            <person name="Submissions S."/>
        </authorList>
    </citation>
    <scope>NUCLEOTIDE SEQUENCE [LARGE SCALE GENOMIC DNA]</scope>
    <source>
        <strain evidence="5">DSM 26349</strain>
    </source>
</reference>
<dbReference type="NCBIfam" id="NF041518">
    <property type="entry name" value="choice_anch_Q"/>
    <property type="match status" value="3"/>
</dbReference>
<dbReference type="OrthoDB" id="8901262at2"/>
<dbReference type="InterPro" id="IPR012334">
    <property type="entry name" value="Pectin_lyas_fold"/>
</dbReference>
<feature type="signal peptide" evidence="2">
    <location>
        <begin position="1"/>
        <end position="19"/>
    </location>
</feature>
<dbReference type="PANTHER" id="PTHR11319:SF35">
    <property type="entry name" value="OUTER MEMBRANE PROTEIN PMPC-RELATED"/>
    <property type="match status" value="1"/>
</dbReference>
<dbReference type="STRING" id="797419.SAMN05216556_1022"/>
<dbReference type="Proteomes" id="UP000184172">
    <property type="component" value="Unassembled WGS sequence"/>
</dbReference>
<keyword evidence="1 2" id="KW-0732">Signal</keyword>
<dbReference type="PANTHER" id="PTHR11319">
    <property type="entry name" value="G PROTEIN-COUPLED RECEPTOR-RELATED"/>
    <property type="match status" value="1"/>
</dbReference>
<dbReference type="Gene3D" id="2.60.120.260">
    <property type="entry name" value="Galactose-binding domain-like"/>
    <property type="match status" value="1"/>
</dbReference>